<keyword evidence="7 9" id="KW-0255">Endonuclease</keyword>
<keyword evidence="7" id="KW-0540">Nuclease</keyword>
<dbReference type="FunFam" id="3.20.20.150:FF:000001">
    <property type="entry name" value="Probable endonuclease 4"/>
    <property type="match status" value="1"/>
</dbReference>
<sequence length="279" mass="30726">MYFGAHLSISKGFASAVREAISIEARTFQFFTRNPRGGQAKALKQEDLDQAIELREAHQFGPIVAHAPYTINMAAPKEETWNFARQTLAADIERMRQAKIPYIVVHPGSHVGQGLEVGIEKIAKALNDILKPDQEVMILLEGMAGAGSEVGGRFEELAAIIERLDVPEVVGVCLDTCHLFGAGYDVQENFQGVLQEFDDVVGVERLKAMHFNDSLQPLGSRKDRHAMIGQGLIGAEALAKVLQAPALRNLPINLETPGEIDDYRREIAWMKEVTAEAKI</sequence>
<name>A0A5Q2N076_9FIRM</name>
<feature type="domain" description="Xylose isomerase-like TIM barrel" evidence="8">
    <location>
        <begin position="18"/>
        <end position="272"/>
    </location>
</feature>
<dbReference type="PROSITE" id="PS00731">
    <property type="entry name" value="AP_NUCLEASE_F2_3"/>
    <property type="match status" value="1"/>
</dbReference>
<evidence type="ECO:0000313" key="9">
    <source>
        <dbReference type="EMBL" id="QGG47133.1"/>
    </source>
</evidence>
<dbReference type="GO" id="GO:0008833">
    <property type="term" value="F:deoxyribonuclease IV (phage-T4-induced) activity"/>
    <property type="evidence" value="ECO:0007669"/>
    <property type="project" value="UniProtKB-UniRule"/>
</dbReference>
<feature type="binding site" evidence="7">
    <location>
        <position position="225"/>
    </location>
    <ligand>
        <name>Zn(2+)</name>
        <dbReference type="ChEBI" id="CHEBI:29105"/>
        <label>3</label>
    </ligand>
</feature>
<comment type="function">
    <text evidence="7">Endonuclease IV plays a role in DNA repair. It cleaves phosphodiester bonds at apurinic or apyrimidinic (AP) sites, generating a 3'-hydroxyl group and a 5'-terminal sugar phosphate.</text>
</comment>
<evidence type="ECO:0000256" key="1">
    <source>
        <dbReference type="ARBA" id="ARBA00005340"/>
    </source>
</evidence>
<dbReference type="NCBIfam" id="TIGR00587">
    <property type="entry name" value="nfo"/>
    <property type="match status" value="1"/>
</dbReference>
<proteinExistence type="inferred from homology"/>
<keyword evidence="9" id="KW-0456">Lyase</keyword>
<dbReference type="GO" id="GO:0006284">
    <property type="term" value="P:base-excision repair"/>
    <property type="evidence" value="ECO:0007669"/>
    <property type="project" value="TreeGrafter"/>
</dbReference>
<dbReference type="GO" id="GO:0008270">
    <property type="term" value="F:zinc ion binding"/>
    <property type="evidence" value="ECO:0007669"/>
    <property type="project" value="UniProtKB-UniRule"/>
</dbReference>
<dbReference type="KEGG" id="hcv:FTV88_0981"/>
<accession>A0A5Q2N076</accession>
<evidence type="ECO:0000256" key="6">
    <source>
        <dbReference type="ARBA" id="ARBA00023204"/>
    </source>
</evidence>
<keyword evidence="3 7" id="KW-0227">DNA damage</keyword>
<dbReference type="EMBL" id="CP045875">
    <property type="protein sequence ID" value="QGG47133.1"/>
    <property type="molecule type" value="Genomic_DNA"/>
</dbReference>
<dbReference type="Pfam" id="PF01261">
    <property type="entry name" value="AP_endonuc_2"/>
    <property type="match status" value="1"/>
</dbReference>
<feature type="binding site" evidence="7">
    <location>
        <position position="175"/>
    </location>
    <ligand>
        <name>Zn(2+)</name>
        <dbReference type="ChEBI" id="CHEBI:29105"/>
        <label>2</label>
    </ligand>
</feature>
<keyword evidence="10" id="KW-1185">Reference proteome</keyword>
<dbReference type="PANTHER" id="PTHR21445">
    <property type="entry name" value="ENDONUCLEASE IV ENDODEOXYRIBONUCLEASE IV"/>
    <property type="match status" value="1"/>
</dbReference>
<dbReference type="GO" id="GO:0003906">
    <property type="term" value="F:DNA-(apurinic or apyrimidinic site) endonuclease activity"/>
    <property type="evidence" value="ECO:0007669"/>
    <property type="project" value="TreeGrafter"/>
</dbReference>
<evidence type="ECO:0000256" key="3">
    <source>
        <dbReference type="ARBA" id="ARBA00022763"/>
    </source>
</evidence>
<protein>
    <recommendedName>
        <fullName evidence="7">Probable endonuclease 4</fullName>
        <ecNumber evidence="7">3.1.21.2</ecNumber>
    </recommendedName>
    <alternativeName>
        <fullName evidence="7">Endodeoxyribonuclease IV</fullName>
    </alternativeName>
    <alternativeName>
        <fullName evidence="7">Endonuclease IV</fullName>
    </alternativeName>
</protein>
<dbReference type="HAMAP" id="MF_00152">
    <property type="entry name" value="Nfo"/>
    <property type="match status" value="1"/>
</dbReference>
<dbReference type="CDD" id="cd00019">
    <property type="entry name" value="AP2Ec"/>
    <property type="match status" value="1"/>
</dbReference>
<dbReference type="AlphaFoldDB" id="A0A5Q2N076"/>
<dbReference type="InterPro" id="IPR036237">
    <property type="entry name" value="Xyl_isomerase-like_sf"/>
</dbReference>
<keyword evidence="4 7" id="KW-0378">Hydrolase</keyword>
<dbReference type="InterPro" id="IPR001719">
    <property type="entry name" value="AP_endonuc_2"/>
</dbReference>
<dbReference type="GO" id="GO:0003677">
    <property type="term" value="F:DNA binding"/>
    <property type="evidence" value="ECO:0007669"/>
    <property type="project" value="InterPro"/>
</dbReference>
<dbReference type="InterPro" id="IPR013022">
    <property type="entry name" value="Xyl_isomerase-like_TIM-brl"/>
</dbReference>
<gene>
    <name evidence="7" type="primary">nfo</name>
    <name evidence="9" type="ORF">FTV88_0981</name>
</gene>
<feature type="binding site" evidence="7">
    <location>
        <position position="106"/>
    </location>
    <ligand>
        <name>Zn(2+)</name>
        <dbReference type="ChEBI" id="CHEBI:29105"/>
        <label>1</label>
    </ligand>
</feature>
<dbReference type="PROSITE" id="PS00730">
    <property type="entry name" value="AP_NUCLEASE_F2_2"/>
    <property type="match status" value="1"/>
</dbReference>
<dbReference type="EC" id="3.1.21.2" evidence="7"/>
<keyword evidence="6 7" id="KW-0234">DNA repair</keyword>
<dbReference type="InterPro" id="IPR018246">
    <property type="entry name" value="AP_endonuc_F2_Zn_BS"/>
</dbReference>
<evidence type="ECO:0000256" key="5">
    <source>
        <dbReference type="ARBA" id="ARBA00022833"/>
    </source>
</evidence>
<comment type="catalytic activity">
    <reaction evidence="7">
        <text>Endonucleolytic cleavage to 5'-phosphooligonucleotide end-products.</text>
        <dbReference type="EC" id="3.1.21.2"/>
    </reaction>
</comment>
<dbReference type="OrthoDB" id="9805666at2"/>
<feature type="binding site" evidence="7">
    <location>
        <position position="255"/>
    </location>
    <ligand>
        <name>Zn(2+)</name>
        <dbReference type="ChEBI" id="CHEBI:29105"/>
        <label>2</label>
    </ligand>
</feature>
<evidence type="ECO:0000313" key="10">
    <source>
        <dbReference type="Proteomes" id="UP000366051"/>
    </source>
</evidence>
<feature type="binding site" evidence="7">
    <location>
        <position position="210"/>
    </location>
    <ligand>
        <name>Zn(2+)</name>
        <dbReference type="ChEBI" id="CHEBI:29105"/>
        <label>2</label>
    </ligand>
</feature>
<organism evidence="9 10">
    <name type="scientific">Heliorestis convoluta</name>
    <dbReference type="NCBI Taxonomy" id="356322"/>
    <lineage>
        <taxon>Bacteria</taxon>
        <taxon>Bacillati</taxon>
        <taxon>Bacillota</taxon>
        <taxon>Clostridia</taxon>
        <taxon>Eubacteriales</taxon>
        <taxon>Heliobacteriaceae</taxon>
        <taxon>Heliorestis</taxon>
    </lineage>
</organism>
<comment type="similarity">
    <text evidence="1 7">Belongs to the AP endonuclease 2 family.</text>
</comment>
<dbReference type="Proteomes" id="UP000366051">
    <property type="component" value="Chromosome"/>
</dbReference>
<evidence type="ECO:0000259" key="8">
    <source>
        <dbReference type="Pfam" id="PF01261"/>
    </source>
</evidence>
<dbReference type="RefSeq" id="WP_153724577.1">
    <property type="nucleotide sequence ID" value="NZ_CP045875.1"/>
</dbReference>
<feature type="binding site" evidence="7">
    <location>
        <position position="66"/>
    </location>
    <ligand>
        <name>Zn(2+)</name>
        <dbReference type="ChEBI" id="CHEBI:29105"/>
        <label>1</label>
    </ligand>
</feature>
<feature type="binding site" evidence="7">
    <location>
        <position position="178"/>
    </location>
    <ligand>
        <name>Zn(2+)</name>
        <dbReference type="ChEBI" id="CHEBI:29105"/>
        <label>3</label>
    </ligand>
</feature>
<dbReference type="Gene3D" id="3.20.20.150">
    <property type="entry name" value="Divalent-metal-dependent TIM barrel enzymes"/>
    <property type="match status" value="1"/>
</dbReference>
<feature type="binding site" evidence="7">
    <location>
        <position position="141"/>
    </location>
    <ligand>
        <name>Zn(2+)</name>
        <dbReference type="ChEBI" id="CHEBI:29105"/>
        <label>1</label>
    </ligand>
</feature>
<comment type="cofactor">
    <cofactor evidence="7">
        <name>Zn(2+)</name>
        <dbReference type="ChEBI" id="CHEBI:29105"/>
    </cofactor>
    <text evidence="7">Binds 3 Zn(2+) ions.</text>
</comment>
<evidence type="ECO:0000256" key="4">
    <source>
        <dbReference type="ARBA" id="ARBA00022801"/>
    </source>
</evidence>
<feature type="binding site" evidence="7">
    <location>
        <position position="223"/>
    </location>
    <ligand>
        <name>Zn(2+)</name>
        <dbReference type="ChEBI" id="CHEBI:29105"/>
        <label>3</label>
    </ligand>
</feature>
<dbReference type="SMART" id="SM00518">
    <property type="entry name" value="AP2Ec"/>
    <property type="match status" value="1"/>
</dbReference>
<keyword evidence="2 7" id="KW-0479">Metal-binding</keyword>
<evidence type="ECO:0000256" key="2">
    <source>
        <dbReference type="ARBA" id="ARBA00022723"/>
    </source>
</evidence>
<keyword evidence="5 7" id="KW-0862">Zinc</keyword>
<feature type="binding site" evidence="7">
    <location>
        <position position="141"/>
    </location>
    <ligand>
        <name>Zn(2+)</name>
        <dbReference type="ChEBI" id="CHEBI:29105"/>
        <label>2</label>
    </ligand>
</feature>
<dbReference type="SUPFAM" id="SSF51658">
    <property type="entry name" value="Xylose isomerase-like"/>
    <property type="match status" value="1"/>
</dbReference>
<dbReference type="PANTHER" id="PTHR21445:SF0">
    <property type="entry name" value="APURINIC-APYRIMIDINIC ENDONUCLEASE"/>
    <property type="match status" value="1"/>
</dbReference>
<reference evidence="10" key="1">
    <citation type="submission" date="2019-11" db="EMBL/GenBank/DDBJ databases">
        <title>Genome sequence of Heliorestis convoluta strain HH, an alkaliphilic and minimalistic phototrophic bacterium from a soda lake in Egypt.</title>
        <authorList>
            <person name="Dewey E.D."/>
            <person name="Stokes L.M."/>
            <person name="Burchell B.M."/>
            <person name="Shaffer K.N."/>
            <person name="Huntington A.M."/>
            <person name="Baker J.M."/>
            <person name="Nadendla S."/>
            <person name="Giglio M.G."/>
            <person name="Touchman J.W."/>
            <person name="Blankenship R.E."/>
            <person name="Madigan M.T."/>
            <person name="Sattley W.M."/>
        </authorList>
    </citation>
    <scope>NUCLEOTIDE SEQUENCE [LARGE SCALE GENOMIC DNA]</scope>
    <source>
        <strain evidence="10">HH</strain>
    </source>
</reference>
<dbReference type="PROSITE" id="PS51432">
    <property type="entry name" value="AP_NUCLEASE_F2_4"/>
    <property type="match status" value="1"/>
</dbReference>
<evidence type="ECO:0000256" key="7">
    <source>
        <dbReference type="HAMAP-Rule" id="MF_00152"/>
    </source>
</evidence>
<dbReference type="GO" id="GO:0008081">
    <property type="term" value="F:phosphoric diester hydrolase activity"/>
    <property type="evidence" value="ECO:0007669"/>
    <property type="project" value="TreeGrafter"/>
</dbReference>
<dbReference type="GO" id="GO:0016829">
    <property type="term" value="F:lyase activity"/>
    <property type="evidence" value="ECO:0007669"/>
    <property type="project" value="UniProtKB-KW"/>
</dbReference>